<feature type="region of interest" description="Disordered" evidence="1">
    <location>
        <begin position="226"/>
        <end position="267"/>
    </location>
</feature>
<dbReference type="EMBL" id="HBNS01031894">
    <property type="protein sequence ID" value="CAE4626419.1"/>
    <property type="molecule type" value="Transcribed_RNA"/>
</dbReference>
<dbReference type="PANTHER" id="PTHR46421">
    <property type="entry name" value="PROGRAMMED CELL DEATH PROTEIN 2-LIKE"/>
    <property type="match status" value="1"/>
</dbReference>
<feature type="compositionally biased region" description="Low complexity" evidence="1">
    <location>
        <begin position="493"/>
        <end position="507"/>
    </location>
</feature>
<evidence type="ECO:0000313" key="3">
    <source>
        <dbReference type="EMBL" id="CAE4626419.1"/>
    </source>
</evidence>
<feature type="region of interest" description="Disordered" evidence="1">
    <location>
        <begin position="13"/>
        <end position="73"/>
    </location>
</feature>
<dbReference type="AlphaFoldDB" id="A0A7S4VFI9"/>
<gene>
    <name evidence="3" type="ORF">DBRI00130_LOCUS24989</name>
</gene>
<feature type="region of interest" description="Disordered" evidence="1">
    <location>
        <begin position="485"/>
        <end position="531"/>
    </location>
</feature>
<evidence type="ECO:0000259" key="2">
    <source>
        <dbReference type="Pfam" id="PF04194"/>
    </source>
</evidence>
<feature type="region of interest" description="Disordered" evidence="1">
    <location>
        <begin position="286"/>
        <end position="314"/>
    </location>
</feature>
<feature type="domain" description="Programmed cell death protein 2 C-terminal" evidence="2">
    <location>
        <begin position="362"/>
        <end position="480"/>
    </location>
</feature>
<sequence length="531" mass="58415">MWSGGQDINEYNEQVLLYQPVPAPSTTKKTAPSKKNSRNKRNHHHHHHYEAPPPPPPDAPTDSSIGGTPTYYVPGGGRKNPKCKNCDAEMNLLVQLYAPIQNEDTPEHDLNRTLYVFGCSKGKCSHDMFLDEQKQRNRFCSGGKGTITCLRYQQLQCMDAKPKSDKEEEEEENAGDAWGNEDLDGAGGGWGDDDGDVNDWVDAPKNTDGTAKKDVSMNELESMLEHVELKEASKGVKQQQGGATTTTTSKQDITKKVETTTQEDKKENVVVPPSFAQYKLEAFYEPGGTKFKHDDDDDEEEEEEDDDDTKNNDKIQKMISKYIGEEDDEEIIAVLKGGVDNAKKSSGGGGGEKYERLPPEERAFSIFANRMKRAPYQVVRYAYGGLPLWSIPTPSSPEKIKSKSKQSTTTTTPTFPNVPKCICGSERLFEFQIMPSILHVLNVDDYNKDDSDGGTNFGVVAVYSCANSCDASQEEFVLVQDSADGEPKKHMIDTNGADATDAAVAATAKDDDDNDDGDDDVVADGGKDECS</sequence>
<dbReference type="InterPro" id="IPR007320">
    <property type="entry name" value="PDCD2_C"/>
</dbReference>
<feature type="compositionally biased region" description="Basic and acidic residues" evidence="1">
    <location>
        <begin position="252"/>
        <end position="267"/>
    </location>
</feature>
<protein>
    <recommendedName>
        <fullName evidence="2">Programmed cell death protein 2 C-terminal domain-containing protein</fullName>
    </recommendedName>
</protein>
<feature type="compositionally biased region" description="Basic residues" evidence="1">
    <location>
        <begin position="31"/>
        <end position="48"/>
    </location>
</feature>
<name>A0A7S4VFI9_9STRA</name>
<evidence type="ECO:0000256" key="1">
    <source>
        <dbReference type="SAM" id="MobiDB-lite"/>
    </source>
</evidence>
<dbReference type="PANTHER" id="PTHR46421:SF1">
    <property type="entry name" value="PROGRAMMED CELL DEATH PROTEIN 2-LIKE"/>
    <property type="match status" value="1"/>
</dbReference>
<feature type="compositionally biased region" description="Acidic residues" evidence="1">
    <location>
        <begin position="295"/>
        <end position="308"/>
    </location>
</feature>
<feature type="compositionally biased region" description="Acidic residues" evidence="1">
    <location>
        <begin position="167"/>
        <end position="184"/>
    </location>
</feature>
<dbReference type="Pfam" id="PF04194">
    <property type="entry name" value="PDCD2_C"/>
    <property type="match status" value="1"/>
</dbReference>
<feature type="compositionally biased region" description="Acidic residues" evidence="1">
    <location>
        <begin position="510"/>
        <end position="522"/>
    </location>
</feature>
<proteinExistence type="predicted"/>
<organism evidence="3">
    <name type="scientific">Ditylum brightwellii</name>
    <dbReference type="NCBI Taxonomy" id="49249"/>
    <lineage>
        <taxon>Eukaryota</taxon>
        <taxon>Sar</taxon>
        <taxon>Stramenopiles</taxon>
        <taxon>Ochrophyta</taxon>
        <taxon>Bacillariophyta</taxon>
        <taxon>Mediophyceae</taxon>
        <taxon>Lithodesmiophycidae</taxon>
        <taxon>Lithodesmiales</taxon>
        <taxon>Lithodesmiaceae</taxon>
        <taxon>Ditylum</taxon>
    </lineage>
</organism>
<feature type="region of interest" description="Disordered" evidence="1">
    <location>
        <begin position="161"/>
        <end position="214"/>
    </location>
</feature>
<reference evidence="3" key="1">
    <citation type="submission" date="2021-01" db="EMBL/GenBank/DDBJ databases">
        <authorList>
            <person name="Corre E."/>
            <person name="Pelletier E."/>
            <person name="Niang G."/>
            <person name="Scheremetjew M."/>
            <person name="Finn R."/>
            <person name="Kale V."/>
            <person name="Holt S."/>
            <person name="Cochrane G."/>
            <person name="Meng A."/>
            <person name="Brown T."/>
            <person name="Cohen L."/>
        </authorList>
    </citation>
    <scope>NUCLEOTIDE SEQUENCE</scope>
    <source>
        <strain evidence="3">GSO104</strain>
    </source>
</reference>
<accession>A0A7S4VFI9</accession>
<dbReference type="InterPro" id="IPR052815">
    <property type="entry name" value="PDCD2-like_regulator"/>
</dbReference>
<dbReference type="GO" id="GO:0005737">
    <property type="term" value="C:cytoplasm"/>
    <property type="evidence" value="ECO:0007669"/>
    <property type="project" value="InterPro"/>
</dbReference>